<dbReference type="InterPro" id="IPR050162">
    <property type="entry name" value="MsrA_MetSO_reductase"/>
</dbReference>
<evidence type="ECO:0000259" key="8">
    <source>
        <dbReference type="Pfam" id="PF01625"/>
    </source>
</evidence>
<evidence type="ECO:0000313" key="10">
    <source>
        <dbReference type="Proteomes" id="UP001054902"/>
    </source>
</evidence>
<keyword evidence="3" id="KW-0560">Oxidoreductase</keyword>
<dbReference type="Gene3D" id="3.30.1060.10">
    <property type="entry name" value="Peptide methionine sulphoxide reductase MsrA"/>
    <property type="match status" value="1"/>
</dbReference>
<sequence length="274" mass="30474">MRRYQILAASLLGSKISCCVSFSTTATSLRIPSTSKSVKKLVKTSANHRTSTSLPMIFGDFFSSLGGGGGFYSKIDYDNIPYPVPTLASVASEGKVLEEIVKDDKTLKLATFAGGCFWGLELAYQRVPGVQYTAVGYTQGSEKDPNYDAVCAGATGHTEAVIVLYDPSECTYESLLDTFFDRVDPFTVNGQGRDRGRQYRTGVYYHSEEQEKLARSRFALEQEKYKRTIATECRKAMPFWPAEKYHQQYLEKGGRFNSPQSAEKGCTETIRCYG</sequence>
<evidence type="ECO:0000256" key="4">
    <source>
        <dbReference type="ARBA" id="ARBA00030273"/>
    </source>
</evidence>
<comment type="caution">
    <text evidence="9">The sequence shown here is derived from an EMBL/GenBank/DDBJ whole genome shotgun (WGS) entry which is preliminary data.</text>
</comment>
<dbReference type="HAMAP" id="MF_01401">
    <property type="entry name" value="MsrA"/>
    <property type="match status" value="1"/>
</dbReference>
<comment type="catalytic activity">
    <reaction evidence="7">
        <text>[thioredoxin]-disulfide + L-methionine + H2O = L-methionine (S)-S-oxide + [thioredoxin]-dithiol</text>
        <dbReference type="Rhea" id="RHEA:19993"/>
        <dbReference type="Rhea" id="RHEA-COMP:10698"/>
        <dbReference type="Rhea" id="RHEA-COMP:10700"/>
        <dbReference type="ChEBI" id="CHEBI:15377"/>
        <dbReference type="ChEBI" id="CHEBI:29950"/>
        <dbReference type="ChEBI" id="CHEBI:50058"/>
        <dbReference type="ChEBI" id="CHEBI:57844"/>
        <dbReference type="ChEBI" id="CHEBI:58772"/>
        <dbReference type="EC" id="1.8.4.11"/>
    </reaction>
</comment>
<reference evidence="9 10" key="1">
    <citation type="journal article" date="2021" name="Sci. Rep.">
        <title>The genome of the diatom Chaetoceros tenuissimus carries an ancient integrated fragment of an extant virus.</title>
        <authorList>
            <person name="Hongo Y."/>
            <person name="Kimura K."/>
            <person name="Takaki Y."/>
            <person name="Yoshida Y."/>
            <person name="Baba S."/>
            <person name="Kobayashi G."/>
            <person name="Nagasaki K."/>
            <person name="Hano T."/>
            <person name="Tomaru Y."/>
        </authorList>
    </citation>
    <scope>NUCLEOTIDE SEQUENCE [LARGE SCALE GENOMIC DNA]</scope>
    <source>
        <strain evidence="9 10">NIES-3715</strain>
    </source>
</reference>
<evidence type="ECO:0000313" key="9">
    <source>
        <dbReference type="EMBL" id="GFH49093.1"/>
    </source>
</evidence>
<dbReference type="GO" id="GO:0005737">
    <property type="term" value="C:cytoplasm"/>
    <property type="evidence" value="ECO:0007669"/>
    <property type="project" value="TreeGrafter"/>
</dbReference>
<feature type="domain" description="Peptide methionine sulphoxide reductase MsrA" evidence="8">
    <location>
        <begin position="110"/>
        <end position="252"/>
    </location>
</feature>
<name>A0AAD3CNS5_9STRA</name>
<comment type="similarity">
    <text evidence="1">Belongs to the MsrA Met sulfoxide reductase family.</text>
</comment>
<dbReference type="EMBL" id="BLLK01000032">
    <property type="protein sequence ID" value="GFH49093.1"/>
    <property type="molecule type" value="Genomic_DNA"/>
</dbReference>
<dbReference type="Proteomes" id="UP001054902">
    <property type="component" value="Unassembled WGS sequence"/>
</dbReference>
<accession>A0AAD3CNS5</accession>
<dbReference type="InterPro" id="IPR036509">
    <property type="entry name" value="Met_Sox_Rdtase_MsrA_sf"/>
</dbReference>
<dbReference type="NCBIfam" id="TIGR00401">
    <property type="entry name" value="msrA"/>
    <property type="match status" value="1"/>
</dbReference>
<dbReference type="GO" id="GO:0034599">
    <property type="term" value="P:cellular response to oxidative stress"/>
    <property type="evidence" value="ECO:0007669"/>
    <property type="project" value="TreeGrafter"/>
</dbReference>
<dbReference type="Pfam" id="PF01625">
    <property type="entry name" value="PMSR"/>
    <property type="match status" value="1"/>
</dbReference>
<dbReference type="EC" id="1.8.4.11" evidence="2"/>
<dbReference type="AlphaFoldDB" id="A0AAD3CNS5"/>
<evidence type="ECO:0000256" key="7">
    <source>
        <dbReference type="ARBA" id="ARBA00048782"/>
    </source>
</evidence>
<comment type="catalytic activity">
    <reaction evidence="6">
        <text>L-methionyl-[protein] + [thioredoxin]-disulfide + H2O = L-methionyl-(S)-S-oxide-[protein] + [thioredoxin]-dithiol</text>
        <dbReference type="Rhea" id="RHEA:14217"/>
        <dbReference type="Rhea" id="RHEA-COMP:10698"/>
        <dbReference type="Rhea" id="RHEA-COMP:10700"/>
        <dbReference type="Rhea" id="RHEA-COMP:12313"/>
        <dbReference type="Rhea" id="RHEA-COMP:12315"/>
        <dbReference type="ChEBI" id="CHEBI:15377"/>
        <dbReference type="ChEBI" id="CHEBI:16044"/>
        <dbReference type="ChEBI" id="CHEBI:29950"/>
        <dbReference type="ChEBI" id="CHEBI:44120"/>
        <dbReference type="ChEBI" id="CHEBI:50058"/>
        <dbReference type="EC" id="1.8.4.11"/>
    </reaction>
</comment>
<evidence type="ECO:0000256" key="5">
    <source>
        <dbReference type="ARBA" id="ARBA00030643"/>
    </source>
</evidence>
<dbReference type="SUPFAM" id="SSF55068">
    <property type="entry name" value="Peptide methionine sulfoxide reductase"/>
    <property type="match status" value="1"/>
</dbReference>
<gene>
    <name evidence="9" type="ORF">CTEN210_05569</name>
</gene>
<keyword evidence="10" id="KW-1185">Reference proteome</keyword>
<dbReference type="InterPro" id="IPR002569">
    <property type="entry name" value="Met_Sox_Rdtase_MsrA_dom"/>
</dbReference>
<organism evidence="9 10">
    <name type="scientific">Chaetoceros tenuissimus</name>
    <dbReference type="NCBI Taxonomy" id="426638"/>
    <lineage>
        <taxon>Eukaryota</taxon>
        <taxon>Sar</taxon>
        <taxon>Stramenopiles</taxon>
        <taxon>Ochrophyta</taxon>
        <taxon>Bacillariophyta</taxon>
        <taxon>Coscinodiscophyceae</taxon>
        <taxon>Chaetocerotophycidae</taxon>
        <taxon>Chaetocerotales</taxon>
        <taxon>Chaetocerotaceae</taxon>
        <taxon>Chaetoceros</taxon>
    </lineage>
</organism>
<dbReference type="GO" id="GO:0008113">
    <property type="term" value="F:peptide-methionine (S)-S-oxide reductase activity"/>
    <property type="evidence" value="ECO:0007669"/>
    <property type="project" value="UniProtKB-EC"/>
</dbReference>
<evidence type="ECO:0000256" key="3">
    <source>
        <dbReference type="ARBA" id="ARBA00023002"/>
    </source>
</evidence>
<evidence type="ECO:0000256" key="6">
    <source>
        <dbReference type="ARBA" id="ARBA00047806"/>
    </source>
</evidence>
<dbReference type="FunFam" id="3.30.1060.10:FF:000002">
    <property type="entry name" value="Peptide methionine sulfoxide reductase"/>
    <property type="match status" value="1"/>
</dbReference>
<protein>
    <recommendedName>
        <fullName evidence="2">peptide-methionine (S)-S-oxide reductase</fullName>
        <ecNumber evidence="2">1.8.4.11</ecNumber>
    </recommendedName>
    <alternativeName>
        <fullName evidence="5">Peptide-methionine (S)-S-oxide reductase</fullName>
    </alternativeName>
    <alternativeName>
        <fullName evidence="4">Protein-methionine-S-oxide reductase</fullName>
    </alternativeName>
</protein>
<dbReference type="PANTHER" id="PTHR42799:SF2">
    <property type="entry name" value="MITOCHONDRIAL PEPTIDE METHIONINE SULFOXIDE REDUCTASE"/>
    <property type="match status" value="1"/>
</dbReference>
<evidence type="ECO:0000256" key="1">
    <source>
        <dbReference type="ARBA" id="ARBA00005591"/>
    </source>
</evidence>
<dbReference type="PANTHER" id="PTHR42799">
    <property type="entry name" value="MITOCHONDRIAL PEPTIDE METHIONINE SULFOXIDE REDUCTASE"/>
    <property type="match status" value="1"/>
</dbReference>
<proteinExistence type="inferred from homology"/>
<evidence type="ECO:0000256" key="2">
    <source>
        <dbReference type="ARBA" id="ARBA00012502"/>
    </source>
</evidence>